<dbReference type="NCBIfam" id="TIGR02683">
    <property type="entry name" value="upstrm_HI1419"/>
    <property type="match status" value="1"/>
</dbReference>
<dbReference type="OrthoDB" id="5296237at2"/>
<dbReference type="InterPro" id="IPR009241">
    <property type="entry name" value="HigB-like"/>
</dbReference>
<dbReference type="Proteomes" id="UP000282837">
    <property type="component" value="Unassembled WGS sequence"/>
</dbReference>
<dbReference type="PANTHER" id="PTHR41791">
    <property type="entry name" value="SSL7039 PROTEIN"/>
    <property type="match status" value="1"/>
</dbReference>
<reference evidence="1 2" key="1">
    <citation type="submission" date="2019-01" db="EMBL/GenBank/DDBJ databases">
        <authorList>
            <person name="Chen W.-M."/>
        </authorList>
    </citation>
    <scope>NUCLEOTIDE SEQUENCE [LARGE SCALE GENOMIC DNA]</scope>
    <source>
        <strain evidence="1 2">FSY-9</strain>
    </source>
</reference>
<dbReference type="PIRSF" id="PIRSF028744">
    <property type="entry name" value="Addict_mod_HI1419"/>
    <property type="match status" value="1"/>
</dbReference>
<protein>
    <submittedName>
        <fullName evidence="1">Type II toxin-antitoxin system RelE/ParE family toxin</fullName>
    </submittedName>
</protein>
<gene>
    <name evidence="1" type="ORF">EOE18_13740</name>
</gene>
<evidence type="ECO:0000313" key="2">
    <source>
        <dbReference type="Proteomes" id="UP000282837"/>
    </source>
</evidence>
<dbReference type="Gene3D" id="3.30.2310.20">
    <property type="entry name" value="RelE-like"/>
    <property type="match status" value="1"/>
</dbReference>
<evidence type="ECO:0000313" key="1">
    <source>
        <dbReference type="EMBL" id="RVU03916.1"/>
    </source>
</evidence>
<dbReference type="InterPro" id="IPR014056">
    <property type="entry name" value="TypeIITA-like_toxin_pred"/>
</dbReference>
<dbReference type="SUPFAM" id="SSF143011">
    <property type="entry name" value="RelE-like"/>
    <property type="match status" value="1"/>
</dbReference>
<dbReference type="PANTHER" id="PTHR41791:SF1">
    <property type="entry name" value="SSL7039 PROTEIN"/>
    <property type="match status" value="1"/>
</dbReference>
<keyword evidence="2" id="KW-1185">Reference proteome</keyword>
<dbReference type="InterPro" id="IPR035093">
    <property type="entry name" value="RelE/ParE_toxin_dom_sf"/>
</dbReference>
<dbReference type="EMBL" id="SACO01000011">
    <property type="protein sequence ID" value="RVU03916.1"/>
    <property type="molecule type" value="Genomic_DNA"/>
</dbReference>
<organism evidence="1 2">
    <name type="scientific">Novosphingobium umbonatum</name>
    <dbReference type="NCBI Taxonomy" id="1908524"/>
    <lineage>
        <taxon>Bacteria</taxon>
        <taxon>Pseudomonadati</taxon>
        <taxon>Pseudomonadota</taxon>
        <taxon>Alphaproteobacteria</taxon>
        <taxon>Sphingomonadales</taxon>
        <taxon>Sphingomonadaceae</taxon>
        <taxon>Novosphingobium</taxon>
    </lineage>
</organism>
<comment type="caution">
    <text evidence="1">The sequence shown here is derived from an EMBL/GenBank/DDBJ whole genome shotgun (WGS) entry which is preliminary data.</text>
</comment>
<sequence>MQYEVRQTETFADWLRNLRDRKAQTIIAARIERIAIGNFGDCKALGGGLSELRIAFGPGYRLYYTIEGGQVIFLLSGGDKSTQQRDIAAAREMLDD</sequence>
<dbReference type="Pfam" id="PF05973">
    <property type="entry name" value="Gp49"/>
    <property type="match status" value="1"/>
</dbReference>
<proteinExistence type="predicted"/>
<accession>A0A3S2X2D1</accession>
<name>A0A3S2X2D1_9SPHN</name>
<dbReference type="AlphaFoldDB" id="A0A3S2X2D1"/>